<dbReference type="InterPro" id="IPR009057">
    <property type="entry name" value="Homeodomain-like_sf"/>
</dbReference>
<dbReference type="InterPro" id="IPR036388">
    <property type="entry name" value="WH-like_DNA-bd_sf"/>
</dbReference>
<keyword evidence="9" id="KW-1185">Reference proteome</keyword>
<dbReference type="SUPFAM" id="SSF46689">
    <property type="entry name" value="Homeodomain-like"/>
    <property type="match status" value="1"/>
</dbReference>
<feature type="region of interest" description="Disordered" evidence="5">
    <location>
        <begin position="68"/>
        <end position="89"/>
    </location>
</feature>
<dbReference type="Pfam" id="PF00392">
    <property type="entry name" value="GntR"/>
    <property type="match status" value="1"/>
</dbReference>
<evidence type="ECO:0000259" key="7">
    <source>
        <dbReference type="PROSITE" id="PS50977"/>
    </source>
</evidence>
<dbReference type="GO" id="GO:0000976">
    <property type="term" value="F:transcription cis-regulatory region binding"/>
    <property type="evidence" value="ECO:0007669"/>
    <property type="project" value="TreeGrafter"/>
</dbReference>
<evidence type="ECO:0000256" key="1">
    <source>
        <dbReference type="ARBA" id="ARBA00023015"/>
    </source>
</evidence>
<evidence type="ECO:0000256" key="2">
    <source>
        <dbReference type="ARBA" id="ARBA00023125"/>
    </source>
</evidence>
<feature type="domain" description="HTH gntR-type" evidence="6">
    <location>
        <begin position="2"/>
        <end position="70"/>
    </location>
</feature>
<dbReference type="InterPro" id="IPR000524">
    <property type="entry name" value="Tscrpt_reg_HTH_GntR"/>
</dbReference>
<evidence type="ECO:0000256" key="4">
    <source>
        <dbReference type="PROSITE-ProRule" id="PRU00335"/>
    </source>
</evidence>
<gene>
    <name evidence="8" type="ORF">NVS88_14100</name>
</gene>
<dbReference type="SUPFAM" id="SSF46785">
    <property type="entry name" value="Winged helix' DNA-binding domain"/>
    <property type="match status" value="1"/>
</dbReference>
<organism evidence="8 9">
    <name type="scientific">Speluncibacter jeojiensis</name>
    <dbReference type="NCBI Taxonomy" id="2710754"/>
    <lineage>
        <taxon>Bacteria</taxon>
        <taxon>Bacillati</taxon>
        <taxon>Actinomycetota</taxon>
        <taxon>Actinomycetes</taxon>
        <taxon>Mycobacteriales</taxon>
        <taxon>Speluncibacteraceae</taxon>
        <taxon>Speluncibacter</taxon>
    </lineage>
</organism>
<dbReference type="InterPro" id="IPR036271">
    <property type="entry name" value="Tet_transcr_reg_TetR-rel_C_sf"/>
</dbReference>
<dbReference type="Gene3D" id="1.10.10.60">
    <property type="entry name" value="Homeodomain-like"/>
    <property type="match status" value="1"/>
</dbReference>
<dbReference type="RefSeq" id="WP_332520180.1">
    <property type="nucleotide sequence ID" value="NZ_JANRHA010000009.1"/>
</dbReference>
<dbReference type="AlphaFoldDB" id="A0A9X4M0E0"/>
<dbReference type="InterPro" id="IPR036390">
    <property type="entry name" value="WH_DNA-bd_sf"/>
</dbReference>
<evidence type="ECO:0000259" key="6">
    <source>
        <dbReference type="PROSITE" id="PS50949"/>
    </source>
</evidence>
<dbReference type="Pfam" id="PF02909">
    <property type="entry name" value="TetR_C_1"/>
    <property type="match status" value="1"/>
</dbReference>
<dbReference type="SMART" id="SM00345">
    <property type="entry name" value="HTH_GNTR"/>
    <property type="match status" value="1"/>
</dbReference>
<name>A0A9X4M0E0_9ACTN</name>
<dbReference type="PROSITE" id="PS50949">
    <property type="entry name" value="HTH_GNTR"/>
    <property type="match status" value="1"/>
</dbReference>
<feature type="domain" description="HTH tetR-type" evidence="7">
    <location>
        <begin position="88"/>
        <end position="148"/>
    </location>
</feature>
<dbReference type="GO" id="GO:0045892">
    <property type="term" value="P:negative regulation of DNA-templated transcription"/>
    <property type="evidence" value="ECO:0007669"/>
    <property type="project" value="InterPro"/>
</dbReference>
<keyword evidence="1" id="KW-0805">Transcription regulation</keyword>
<evidence type="ECO:0000313" key="8">
    <source>
        <dbReference type="EMBL" id="MDG3015690.1"/>
    </source>
</evidence>
<dbReference type="InterPro" id="IPR004111">
    <property type="entry name" value="Repressor_TetR_C"/>
</dbReference>
<comment type="caution">
    <text evidence="8">The sequence shown here is derived from an EMBL/GenBank/DDBJ whole genome shotgun (WGS) entry which is preliminary data.</text>
</comment>
<dbReference type="Gene3D" id="1.10.357.10">
    <property type="entry name" value="Tetracycline Repressor, domain 2"/>
    <property type="match status" value="1"/>
</dbReference>
<feature type="DNA-binding region" description="H-T-H motif" evidence="4">
    <location>
        <begin position="111"/>
        <end position="130"/>
    </location>
</feature>
<sequence length="311" mass="33458">MSAPYLQIAEALRERIVSGSLRPGQRVPSTRKIVAEWGVAMATATKALAELRSQGLVEVLPGVGSVVSGPAERGDRTADGADETHPSGLSRAPIVRCAMRIADAEGLDAVSMRRIAGELDAAPMSLYRHVPGKEELLLLMREAAFGDVALPAAVPTSWREELEVSAAALWSVYRLHPWLARTSSLTRPYPGPNQLRYSEWNLRALSGLGLGNKTVLLLHLTLFNLVHGFGASLETESTELADSGIGPDRWMARHDERATTLIGSGSYPYSARVFMDPATVPDQDWALDLDELFGAALATVLDGIAARLQGL</sequence>
<dbReference type="CDD" id="cd07377">
    <property type="entry name" value="WHTH_GntR"/>
    <property type="match status" value="1"/>
</dbReference>
<dbReference type="Pfam" id="PF00440">
    <property type="entry name" value="TetR_N"/>
    <property type="match status" value="1"/>
</dbReference>
<dbReference type="GO" id="GO:0003700">
    <property type="term" value="F:DNA-binding transcription factor activity"/>
    <property type="evidence" value="ECO:0007669"/>
    <property type="project" value="InterPro"/>
</dbReference>
<dbReference type="PROSITE" id="PS50977">
    <property type="entry name" value="HTH_TETR_2"/>
    <property type="match status" value="1"/>
</dbReference>
<dbReference type="EMBL" id="JANRHA010000009">
    <property type="protein sequence ID" value="MDG3015690.1"/>
    <property type="molecule type" value="Genomic_DNA"/>
</dbReference>
<protein>
    <submittedName>
        <fullName evidence="8">GntR family transcriptional regulator</fullName>
    </submittedName>
</protein>
<keyword evidence="2 4" id="KW-0238">DNA-binding</keyword>
<dbReference type="InterPro" id="IPR001647">
    <property type="entry name" value="HTH_TetR"/>
</dbReference>
<dbReference type="Gene3D" id="1.10.10.10">
    <property type="entry name" value="Winged helix-like DNA-binding domain superfamily/Winged helix DNA-binding domain"/>
    <property type="match status" value="1"/>
</dbReference>
<feature type="compositionally biased region" description="Basic and acidic residues" evidence="5">
    <location>
        <begin position="72"/>
        <end position="85"/>
    </location>
</feature>
<dbReference type="PANTHER" id="PTHR30055:SF151">
    <property type="entry name" value="TRANSCRIPTIONAL REGULATORY PROTEIN"/>
    <property type="match status" value="1"/>
</dbReference>
<reference evidence="8" key="1">
    <citation type="submission" date="2022-08" db="EMBL/GenBank/DDBJ databases">
        <title>Genome analysis of Corynebacteriales strain.</title>
        <authorList>
            <person name="Lee S.D."/>
        </authorList>
    </citation>
    <scope>NUCLEOTIDE SEQUENCE</scope>
    <source>
        <strain evidence="8">D3-21</strain>
    </source>
</reference>
<dbReference type="PANTHER" id="PTHR30055">
    <property type="entry name" value="HTH-TYPE TRANSCRIPTIONAL REGULATOR RUTR"/>
    <property type="match status" value="1"/>
</dbReference>
<dbReference type="InterPro" id="IPR050109">
    <property type="entry name" value="HTH-type_TetR-like_transc_reg"/>
</dbReference>
<dbReference type="Proteomes" id="UP001152755">
    <property type="component" value="Unassembled WGS sequence"/>
</dbReference>
<proteinExistence type="predicted"/>
<dbReference type="SUPFAM" id="SSF48498">
    <property type="entry name" value="Tetracyclin repressor-like, C-terminal domain"/>
    <property type="match status" value="1"/>
</dbReference>
<keyword evidence="3" id="KW-0804">Transcription</keyword>
<evidence type="ECO:0000313" key="9">
    <source>
        <dbReference type="Proteomes" id="UP001152755"/>
    </source>
</evidence>
<accession>A0A9X4M0E0</accession>
<evidence type="ECO:0000256" key="3">
    <source>
        <dbReference type="ARBA" id="ARBA00023163"/>
    </source>
</evidence>
<evidence type="ECO:0000256" key="5">
    <source>
        <dbReference type="SAM" id="MobiDB-lite"/>
    </source>
</evidence>